<evidence type="ECO:0000259" key="6">
    <source>
        <dbReference type="PROSITE" id="PS50043"/>
    </source>
</evidence>
<dbReference type="PROSITE" id="PS50110">
    <property type="entry name" value="RESPONSE_REGULATORY"/>
    <property type="match status" value="1"/>
</dbReference>
<dbReference type="InterPro" id="IPR058245">
    <property type="entry name" value="NreC/VraR/RcsB-like_REC"/>
</dbReference>
<organism evidence="8 9">
    <name type="scientific">Pseudaquabacterium pictum</name>
    <dbReference type="NCBI Taxonomy" id="2315236"/>
    <lineage>
        <taxon>Bacteria</taxon>
        <taxon>Pseudomonadati</taxon>
        <taxon>Pseudomonadota</taxon>
        <taxon>Betaproteobacteria</taxon>
        <taxon>Burkholderiales</taxon>
        <taxon>Sphaerotilaceae</taxon>
        <taxon>Pseudaquabacterium</taxon>
    </lineage>
</organism>
<dbReference type="SUPFAM" id="SSF46894">
    <property type="entry name" value="C-terminal effector domain of the bipartite response regulators"/>
    <property type="match status" value="1"/>
</dbReference>
<dbReference type="Proteomes" id="UP000301751">
    <property type="component" value="Unassembled WGS sequence"/>
</dbReference>
<dbReference type="Pfam" id="PF00196">
    <property type="entry name" value="GerE"/>
    <property type="match status" value="1"/>
</dbReference>
<dbReference type="GO" id="GO:0000160">
    <property type="term" value="P:phosphorelay signal transduction system"/>
    <property type="evidence" value="ECO:0007669"/>
    <property type="project" value="InterPro"/>
</dbReference>
<dbReference type="SMART" id="SM00448">
    <property type="entry name" value="REC"/>
    <property type="match status" value="1"/>
</dbReference>
<name>A0A480AVR0_9BURK</name>
<keyword evidence="9" id="KW-1185">Reference proteome</keyword>
<dbReference type="PROSITE" id="PS50043">
    <property type="entry name" value="HTH_LUXR_2"/>
    <property type="match status" value="1"/>
</dbReference>
<gene>
    <name evidence="8" type="ORF">AQPW35_40810</name>
</gene>
<dbReference type="InterPro" id="IPR016032">
    <property type="entry name" value="Sig_transdc_resp-reg_C-effctor"/>
</dbReference>
<keyword evidence="2" id="KW-0805">Transcription regulation</keyword>
<feature type="modified residue" description="4-aspartylphosphate" evidence="5">
    <location>
        <position position="55"/>
    </location>
</feature>
<dbReference type="PRINTS" id="PR00038">
    <property type="entry name" value="HTHLUXR"/>
</dbReference>
<dbReference type="CDD" id="cd17535">
    <property type="entry name" value="REC_NarL-like"/>
    <property type="match status" value="1"/>
</dbReference>
<keyword evidence="1 5" id="KW-0597">Phosphoprotein</keyword>
<proteinExistence type="predicted"/>
<evidence type="ECO:0000313" key="8">
    <source>
        <dbReference type="EMBL" id="GCL65000.1"/>
    </source>
</evidence>
<dbReference type="PANTHER" id="PTHR43214:SF41">
    <property type="entry name" value="NITRATE_NITRITE RESPONSE REGULATOR PROTEIN NARP"/>
    <property type="match status" value="1"/>
</dbReference>
<accession>A0A480AVR0</accession>
<evidence type="ECO:0000256" key="5">
    <source>
        <dbReference type="PROSITE-ProRule" id="PRU00169"/>
    </source>
</evidence>
<dbReference type="InterPro" id="IPR001789">
    <property type="entry name" value="Sig_transdc_resp-reg_receiver"/>
</dbReference>
<dbReference type="AlphaFoldDB" id="A0A480AVR0"/>
<protein>
    <submittedName>
        <fullName evidence="8">DNA-binding response regulator</fullName>
    </submittedName>
</protein>
<evidence type="ECO:0000313" key="9">
    <source>
        <dbReference type="Proteomes" id="UP000301751"/>
    </source>
</evidence>
<dbReference type="Gene3D" id="3.40.50.2300">
    <property type="match status" value="1"/>
</dbReference>
<dbReference type="RefSeq" id="WP_228027208.1">
    <property type="nucleotide sequence ID" value="NZ_BJCL01000012.1"/>
</dbReference>
<dbReference type="SMART" id="SM00421">
    <property type="entry name" value="HTH_LUXR"/>
    <property type="match status" value="1"/>
</dbReference>
<evidence type="ECO:0000256" key="4">
    <source>
        <dbReference type="ARBA" id="ARBA00023163"/>
    </source>
</evidence>
<feature type="domain" description="Response regulatory" evidence="7">
    <location>
        <begin position="4"/>
        <end position="120"/>
    </location>
</feature>
<evidence type="ECO:0000256" key="2">
    <source>
        <dbReference type="ARBA" id="ARBA00023015"/>
    </source>
</evidence>
<feature type="domain" description="HTH luxR-type" evidence="6">
    <location>
        <begin position="143"/>
        <end position="208"/>
    </location>
</feature>
<dbReference type="GO" id="GO:0006355">
    <property type="term" value="P:regulation of DNA-templated transcription"/>
    <property type="evidence" value="ECO:0007669"/>
    <property type="project" value="InterPro"/>
</dbReference>
<dbReference type="PANTHER" id="PTHR43214">
    <property type="entry name" value="TWO-COMPONENT RESPONSE REGULATOR"/>
    <property type="match status" value="1"/>
</dbReference>
<dbReference type="EMBL" id="BJCL01000012">
    <property type="protein sequence ID" value="GCL65000.1"/>
    <property type="molecule type" value="Genomic_DNA"/>
</dbReference>
<sequence length="211" mass="22890">MSIRLLLVDDHTIFRSGLKRLFQDEPDIAITGEAANAGDALGLLRRQAFDLVLLDISLAGRSGLELLASLRADGLGTPVLVLSMYPEQQYALPAIQAGAMGYLPKDAEPDELLRAIRRVAGGAQYLSAQAAALVRQVLQGDDQRLPHERLSVREHQIMQMLVKGMSLTDIGLEMMISVKTVSTHRGHILDKLGVGSNAELVLYAVRQGLVS</sequence>
<dbReference type="InterPro" id="IPR011006">
    <property type="entry name" value="CheY-like_superfamily"/>
</dbReference>
<dbReference type="GO" id="GO:0003677">
    <property type="term" value="F:DNA binding"/>
    <property type="evidence" value="ECO:0007669"/>
    <property type="project" value="UniProtKB-KW"/>
</dbReference>
<dbReference type="InterPro" id="IPR000792">
    <property type="entry name" value="Tscrpt_reg_LuxR_C"/>
</dbReference>
<dbReference type="InterPro" id="IPR039420">
    <property type="entry name" value="WalR-like"/>
</dbReference>
<dbReference type="SUPFAM" id="SSF52172">
    <property type="entry name" value="CheY-like"/>
    <property type="match status" value="1"/>
</dbReference>
<comment type="caution">
    <text evidence="8">The sequence shown here is derived from an EMBL/GenBank/DDBJ whole genome shotgun (WGS) entry which is preliminary data.</text>
</comment>
<evidence type="ECO:0000256" key="3">
    <source>
        <dbReference type="ARBA" id="ARBA00023125"/>
    </source>
</evidence>
<keyword evidence="3 8" id="KW-0238">DNA-binding</keyword>
<evidence type="ECO:0000259" key="7">
    <source>
        <dbReference type="PROSITE" id="PS50110"/>
    </source>
</evidence>
<reference evidence="9" key="1">
    <citation type="submission" date="2019-03" db="EMBL/GenBank/DDBJ databases">
        <title>Aquabacterium pictum sp.nov., the first bacteriochlorophyll a-containing freshwater bacterium in the genus Aquabacterium of the class Betaproteobacteria.</title>
        <authorList>
            <person name="Hirose S."/>
            <person name="Tank M."/>
            <person name="Hara E."/>
            <person name="Tamaki H."/>
            <person name="Takaichi S."/>
            <person name="Haruta S."/>
            <person name="Hanada S."/>
        </authorList>
    </citation>
    <scope>NUCLEOTIDE SEQUENCE [LARGE SCALE GENOMIC DNA]</scope>
    <source>
        <strain evidence="9">W35</strain>
    </source>
</reference>
<evidence type="ECO:0000256" key="1">
    <source>
        <dbReference type="ARBA" id="ARBA00022553"/>
    </source>
</evidence>
<dbReference type="Pfam" id="PF00072">
    <property type="entry name" value="Response_reg"/>
    <property type="match status" value="1"/>
</dbReference>
<dbReference type="CDD" id="cd06170">
    <property type="entry name" value="LuxR_C_like"/>
    <property type="match status" value="1"/>
</dbReference>
<keyword evidence="4" id="KW-0804">Transcription</keyword>